<protein>
    <submittedName>
        <fullName evidence="1">Uncharacterized protein</fullName>
    </submittedName>
</protein>
<organism evidence="1 2">
    <name type="scientific">Papaver somniferum</name>
    <name type="common">Opium poppy</name>
    <dbReference type="NCBI Taxonomy" id="3469"/>
    <lineage>
        <taxon>Eukaryota</taxon>
        <taxon>Viridiplantae</taxon>
        <taxon>Streptophyta</taxon>
        <taxon>Embryophyta</taxon>
        <taxon>Tracheophyta</taxon>
        <taxon>Spermatophyta</taxon>
        <taxon>Magnoliopsida</taxon>
        <taxon>Ranunculales</taxon>
        <taxon>Papaveraceae</taxon>
        <taxon>Papaveroideae</taxon>
        <taxon>Papaver</taxon>
    </lineage>
</organism>
<dbReference type="EMBL" id="CM010720">
    <property type="protein sequence ID" value="RZC65883.1"/>
    <property type="molecule type" value="Genomic_DNA"/>
</dbReference>
<evidence type="ECO:0000313" key="2">
    <source>
        <dbReference type="Proteomes" id="UP000316621"/>
    </source>
</evidence>
<reference evidence="1 2" key="1">
    <citation type="journal article" date="2018" name="Science">
        <title>The opium poppy genome and morphinan production.</title>
        <authorList>
            <person name="Guo L."/>
            <person name="Winzer T."/>
            <person name="Yang X."/>
            <person name="Li Y."/>
            <person name="Ning Z."/>
            <person name="He Z."/>
            <person name="Teodor R."/>
            <person name="Lu Y."/>
            <person name="Bowser T.A."/>
            <person name="Graham I.A."/>
            <person name="Ye K."/>
        </authorList>
    </citation>
    <scope>NUCLEOTIDE SEQUENCE [LARGE SCALE GENOMIC DNA]</scope>
    <source>
        <strain evidence="2">cv. HN1</strain>
        <tissue evidence="1">Leaves</tissue>
    </source>
</reference>
<dbReference type="AlphaFoldDB" id="A0A4Y7JXU1"/>
<proteinExistence type="predicted"/>
<name>A0A4Y7JXU1_PAPSO</name>
<sequence length="54" mass="6062">MWIARVAIDIIGVVNVSLHRCRTRRVVVVGSCVKLQGGGIVFQRTLVLGMKNWR</sequence>
<evidence type="ECO:0000313" key="1">
    <source>
        <dbReference type="EMBL" id="RZC65883.1"/>
    </source>
</evidence>
<accession>A0A4Y7JXU1</accession>
<keyword evidence="2" id="KW-1185">Reference proteome</keyword>
<dbReference type="Gramene" id="RZC65883">
    <property type="protein sequence ID" value="RZC65883"/>
    <property type="gene ID" value="C5167_009570"/>
</dbReference>
<gene>
    <name evidence="1" type="ORF">C5167_009570</name>
</gene>
<dbReference type="Proteomes" id="UP000316621">
    <property type="component" value="Chromosome 6"/>
</dbReference>